<protein>
    <recommendedName>
        <fullName evidence="3">PDZ domain-containing protein</fullName>
    </recommendedName>
</protein>
<reference evidence="1" key="1">
    <citation type="submission" date="2022-08" db="UniProtKB">
        <authorList>
            <consortium name="EnsemblMetazoa"/>
        </authorList>
    </citation>
    <scope>IDENTIFICATION</scope>
    <source>
        <strain evidence="1">05x7-T-G4-1.051#20</strain>
    </source>
</reference>
<sequence>MYIRANVENVDLILSTIKIERGRESNKEDFSRLLHKQRPLTIKMYTNGDNKEMDDIEADGLIPHVQSKTFTVNGDGDNDVEFSETDSSAAPGNNVRILYQRLRTQDSIQLDDSPFVSEIFVKHADEDSDKGDPLGGFLCTGSRSDGTFLHAFCSLQPDGILAKDFSVKDKDILVSLNGKKTLGSFEYDHEVVLALFRTLPMTEKISMVIYNRKSETFTTIEFLLEGTKEEVIVKENSVKLMTMQPKVKVLMAQKDSTSLAVRNEELTLRQSASVMSDCTYHFIVRKWLDGGYYLKYSFQVQKNKSKFLGLNGTQLDIVNGDGDNDVEFSETDSSAAPGNNERIHLQKLRIQDNIQLDDSPFVSEIFVKHPDEDSDKGDPLGGFLCTVSRSDGTFLHAFCSLQPDEILAKDLSVKNKDILVSLNGKKTLGSFEYDHEVVLALFRTLPMTEKISMVNYNRQSETFTTIEFLLEGTKEEEVIVKENSVKLMTMQPKVKVLMVRKDSSALAVQNEELTLFKSSNVMSDCTCLKGTELDIVNDTDVASIKTFRKEVINREDYLRPCGRDVEHLYLCFNQTRKLFELKTREHALREEGCGMLMIDTFCPQ</sequence>
<dbReference type="EnsemblMetazoa" id="G14289.1">
    <property type="protein sequence ID" value="G14289.1:cds"/>
    <property type="gene ID" value="G14289"/>
</dbReference>
<dbReference type="Proteomes" id="UP000005408">
    <property type="component" value="Unassembled WGS sequence"/>
</dbReference>
<proteinExistence type="predicted"/>
<evidence type="ECO:0000313" key="1">
    <source>
        <dbReference type="EnsemblMetazoa" id="G14289.1:cds"/>
    </source>
</evidence>
<keyword evidence="2" id="KW-1185">Reference proteome</keyword>
<name>A0A8W8IH78_MAGGI</name>
<evidence type="ECO:0008006" key="3">
    <source>
        <dbReference type="Google" id="ProtNLM"/>
    </source>
</evidence>
<evidence type="ECO:0000313" key="2">
    <source>
        <dbReference type="Proteomes" id="UP000005408"/>
    </source>
</evidence>
<accession>A0A8W8IH78</accession>
<dbReference type="AlphaFoldDB" id="A0A8W8IH78"/>
<organism evidence="1 2">
    <name type="scientific">Magallana gigas</name>
    <name type="common">Pacific oyster</name>
    <name type="synonym">Crassostrea gigas</name>
    <dbReference type="NCBI Taxonomy" id="29159"/>
    <lineage>
        <taxon>Eukaryota</taxon>
        <taxon>Metazoa</taxon>
        <taxon>Spiralia</taxon>
        <taxon>Lophotrochozoa</taxon>
        <taxon>Mollusca</taxon>
        <taxon>Bivalvia</taxon>
        <taxon>Autobranchia</taxon>
        <taxon>Pteriomorphia</taxon>
        <taxon>Ostreida</taxon>
        <taxon>Ostreoidea</taxon>
        <taxon>Ostreidae</taxon>
        <taxon>Magallana</taxon>
    </lineage>
</organism>